<dbReference type="InterPro" id="IPR013216">
    <property type="entry name" value="Methyltransf_11"/>
</dbReference>
<dbReference type="SUPFAM" id="SSF53335">
    <property type="entry name" value="S-adenosyl-L-methionine-dependent methyltransferases"/>
    <property type="match status" value="1"/>
</dbReference>
<keyword evidence="4" id="KW-0808">Transferase</keyword>
<dbReference type="CDD" id="cd02440">
    <property type="entry name" value="AdoMet_MTases"/>
    <property type="match status" value="1"/>
</dbReference>
<dbReference type="InterPro" id="IPR050508">
    <property type="entry name" value="Methyltransf_Superfamily"/>
</dbReference>
<keyword evidence="4" id="KW-0489">Methyltransferase</keyword>
<gene>
    <name evidence="3" type="ORF">HZY62_18870</name>
    <name evidence="4" type="ORF">LX92_03934</name>
</gene>
<evidence type="ECO:0000313" key="6">
    <source>
        <dbReference type="Proteomes" id="UP000651837"/>
    </source>
</evidence>
<reference evidence="3 6" key="2">
    <citation type="submission" date="2020-07" db="EMBL/GenBank/DDBJ databases">
        <title>The draft genome sequence of Maribacter polysiphoniae KCTC 22021.</title>
        <authorList>
            <person name="Mu L."/>
        </authorList>
    </citation>
    <scope>NUCLEOTIDE SEQUENCE [LARGE SCALE GENOMIC DNA]</scope>
    <source>
        <strain evidence="3 6">KCTC 22021</strain>
    </source>
</reference>
<dbReference type="Gene3D" id="3.40.50.150">
    <property type="entry name" value="Vaccinia Virus protein VP39"/>
    <property type="match status" value="1"/>
</dbReference>
<dbReference type="Pfam" id="PF08241">
    <property type="entry name" value="Methyltransf_11"/>
    <property type="match status" value="1"/>
</dbReference>
<feature type="transmembrane region" description="Helical" evidence="1">
    <location>
        <begin position="118"/>
        <end position="135"/>
    </location>
</feature>
<dbReference type="AlphaFoldDB" id="A0A316DX10"/>
<feature type="domain" description="Methyltransferase type 11" evidence="2">
    <location>
        <begin position="187"/>
        <end position="284"/>
    </location>
</feature>
<keyword evidence="1" id="KW-0472">Membrane</keyword>
<dbReference type="Proteomes" id="UP000245667">
    <property type="component" value="Unassembled WGS sequence"/>
</dbReference>
<dbReference type="SUPFAM" id="SSF158997">
    <property type="entry name" value="Trm112p-like"/>
    <property type="match status" value="1"/>
</dbReference>
<evidence type="ECO:0000259" key="2">
    <source>
        <dbReference type="Pfam" id="PF08241"/>
    </source>
</evidence>
<proteinExistence type="predicted"/>
<comment type="caution">
    <text evidence="4">The sequence shown here is derived from an EMBL/GenBank/DDBJ whole genome shotgun (WGS) entry which is preliminary data.</text>
</comment>
<keyword evidence="6" id="KW-1185">Reference proteome</keyword>
<dbReference type="PANTHER" id="PTHR42912:SF80">
    <property type="entry name" value="METHYLTRANSFERASE DOMAIN-CONTAINING PROTEIN"/>
    <property type="match status" value="1"/>
</dbReference>
<protein>
    <submittedName>
        <fullName evidence="3">Methyltransferase domain-containing protein</fullName>
    </submittedName>
    <submittedName>
        <fullName evidence="4">Methyltransferase family protein</fullName>
    </submittedName>
</protein>
<accession>A0A316DX10</accession>
<dbReference type="OrthoDB" id="9770553at2"/>
<dbReference type="RefSeq" id="WP_109654220.1">
    <property type="nucleotide sequence ID" value="NZ_JACWLN010000012.1"/>
</dbReference>
<organism evidence="4 5">
    <name type="scientific">Maribacter polysiphoniae</name>
    <dbReference type="NCBI Taxonomy" id="429344"/>
    <lineage>
        <taxon>Bacteria</taxon>
        <taxon>Pseudomonadati</taxon>
        <taxon>Bacteroidota</taxon>
        <taxon>Flavobacteriia</taxon>
        <taxon>Flavobacteriales</taxon>
        <taxon>Flavobacteriaceae</taxon>
        <taxon>Maribacter</taxon>
    </lineage>
</organism>
<name>A0A316DX10_9FLAO</name>
<evidence type="ECO:0000256" key="1">
    <source>
        <dbReference type="SAM" id="Phobius"/>
    </source>
</evidence>
<keyword evidence="1" id="KW-1133">Transmembrane helix</keyword>
<reference evidence="4 5" key="1">
    <citation type="submission" date="2018-05" db="EMBL/GenBank/DDBJ databases">
        <title>Genomic Encyclopedia of Archaeal and Bacterial Type Strains, Phase II (KMG-II): from individual species to whole genera.</title>
        <authorList>
            <person name="Goeker M."/>
        </authorList>
    </citation>
    <scope>NUCLEOTIDE SEQUENCE [LARGE SCALE GENOMIC DNA]</scope>
    <source>
        <strain evidence="4 5">DSM 23514</strain>
    </source>
</reference>
<evidence type="ECO:0000313" key="5">
    <source>
        <dbReference type="Proteomes" id="UP000245667"/>
    </source>
</evidence>
<dbReference type="EMBL" id="JACWLN010000012">
    <property type="protein sequence ID" value="MBD1262667.1"/>
    <property type="molecule type" value="Genomic_DNA"/>
</dbReference>
<evidence type="ECO:0000313" key="4">
    <source>
        <dbReference type="EMBL" id="PWK21133.1"/>
    </source>
</evidence>
<dbReference type="Proteomes" id="UP000651837">
    <property type="component" value="Unassembled WGS sequence"/>
</dbReference>
<sequence length="344" mass="39845">MIESKVICPSCKKNSITDRYQTYWECSACGKQYSCVNGMPKLYDEDALAISDKGLRDKVYKYMAWFYNFWNPFFMLPVRPIKISVKYWVVYFLLVFTFISLMYNLIDWIAFRGIETFSIADILLLAALVIFVFIFAKQKRYAHLLWLAIPIKIIVSIRKFKPKKNIFSVHEDFLKEFLTSDKRIKMLDIASGSGQALARRGYMDLNADYTAVDLSAGMIVQGRDLMGKLKAPTDFILADATNLPFESDTFDICTNYGAFNGFSDTKSALKEMIRVTKKGGKILILDEREYKESTWLEHLYYKKVFACYNTLDGSPIDLDPEGLEDMQAHQVYEFIYVFAARKKM</sequence>
<evidence type="ECO:0000313" key="3">
    <source>
        <dbReference type="EMBL" id="MBD1262667.1"/>
    </source>
</evidence>
<dbReference type="GO" id="GO:0008757">
    <property type="term" value="F:S-adenosylmethionine-dependent methyltransferase activity"/>
    <property type="evidence" value="ECO:0007669"/>
    <property type="project" value="InterPro"/>
</dbReference>
<dbReference type="EMBL" id="QGGQ01000013">
    <property type="protein sequence ID" value="PWK21133.1"/>
    <property type="molecule type" value="Genomic_DNA"/>
</dbReference>
<keyword evidence="1" id="KW-0812">Transmembrane</keyword>
<feature type="transmembrane region" description="Helical" evidence="1">
    <location>
        <begin position="88"/>
        <end position="106"/>
    </location>
</feature>
<dbReference type="PANTHER" id="PTHR42912">
    <property type="entry name" value="METHYLTRANSFERASE"/>
    <property type="match status" value="1"/>
</dbReference>
<dbReference type="InterPro" id="IPR029063">
    <property type="entry name" value="SAM-dependent_MTases_sf"/>
</dbReference>
<dbReference type="GO" id="GO:0032259">
    <property type="term" value="P:methylation"/>
    <property type="evidence" value="ECO:0007669"/>
    <property type="project" value="UniProtKB-KW"/>
</dbReference>